<dbReference type="SUPFAM" id="SSF53335">
    <property type="entry name" value="S-adenosyl-L-methionine-dependent methyltransferases"/>
    <property type="match status" value="1"/>
</dbReference>
<evidence type="ECO:0000313" key="2">
    <source>
        <dbReference type="Proteomes" id="UP000257039"/>
    </source>
</evidence>
<dbReference type="RefSeq" id="WP_094787286.1">
    <property type="nucleotide sequence ID" value="NZ_NDXW01000001.1"/>
</dbReference>
<keyword evidence="1" id="KW-0489">Methyltransferase</keyword>
<dbReference type="InterPro" id="IPR029063">
    <property type="entry name" value="SAM-dependent_MTases_sf"/>
</dbReference>
<organism evidence="1 2">
    <name type="scientific">Zooshikella ganghwensis</name>
    <dbReference type="NCBI Taxonomy" id="202772"/>
    <lineage>
        <taxon>Bacteria</taxon>
        <taxon>Pseudomonadati</taxon>
        <taxon>Pseudomonadota</taxon>
        <taxon>Gammaproteobacteria</taxon>
        <taxon>Oceanospirillales</taxon>
        <taxon>Zooshikellaceae</taxon>
        <taxon>Zooshikella</taxon>
    </lineage>
</organism>
<reference evidence="1 2" key="1">
    <citation type="submission" date="2017-04" db="EMBL/GenBank/DDBJ databases">
        <title>Draft genome sequence of Zooshikella ganghwensis VG4 isolated from Red Sea sediments.</title>
        <authorList>
            <person name="Rehman Z."/>
            <person name="Alam I."/>
            <person name="Kamau A."/>
            <person name="Bajic V."/>
            <person name="Leiknes T."/>
        </authorList>
    </citation>
    <scope>NUCLEOTIDE SEQUENCE [LARGE SCALE GENOMIC DNA]</scope>
    <source>
        <strain evidence="1 2">VG4</strain>
    </source>
</reference>
<dbReference type="PANTHER" id="PTHR43861">
    <property type="entry name" value="TRANS-ACONITATE 2-METHYLTRANSFERASE-RELATED"/>
    <property type="match status" value="1"/>
</dbReference>
<dbReference type="EMBL" id="NDXW01000001">
    <property type="protein sequence ID" value="RDH44070.1"/>
    <property type="molecule type" value="Genomic_DNA"/>
</dbReference>
<keyword evidence="2" id="KW-1185">Reference proteome</keyword>
<dbReference type="AlphaFoldDB" id="A0A4P9VPL7"/>
<dbReference type="CDD" id="cd02440">
    <property type="entry name" value="AdoMet_MTases"/>
    <property type="match status" value="1"/>
</dbReference>
<keyword evidence="1" id="KW-0808">Transferase</keyword>
<evidence type="ECO:0000313" key="1">
    <source>
        <dbReference type="EMBL" id="RDH44070.1"/>
    </source>
</evidence>
<dbReference type="Pfam" id="PF13489">
    <property type="entry name" value="Methyltransf_23"/>
    <property type="match status" value="1"/>
</dbReference>
<sequence length="245" mass="27777">MSNPLDQLVAAYDDSNPYAFDNEIMLHWYAHRIAKLVGVVPRLLELGIGHGIASEMLSKQASSHTIIEGSESIIQRFKKQYPGCTSNIILSYFEDYLPRHNTLFDVIVMGFVLEHVDDPHAILTKYRHYLAPKGRLFIAVPNADVLNRRLGFYMGLLDDLKELSPNDIALGHQRFYNIDSICQEVRKAGFITTTKEGIYLKPFTSEQMRSLKLNRSVYHALCQVGIEYPELCCGLLIEACVEPSP</sequence>
<dbReference type="Proteomes" id="UP000257039">
    <property type="component" value="Unassembled WGS sequence"/>
</dbReference>
<comment type="caution">
    <text evidence="1">The sequence shown here is derived from an EMBL/GenBank/DDBJ whole genome shotgun (WGS) entry which is preliminary data.</text>
</comment>
<gene>
    <name evidence="1" type="ORF">B9G39_11770</name>
</gene>
<proteinExistence type="predicted"/>
<protein>
    <submittedName>
        <fullName evidence="1">Class I SAM-dependent methyltransferase</fullName>
    </submittedName>
</protein>
<dbReference type="GO" id="GO:0032259">
    <property type="term" value="P:methylation"/>
    <property type="evidence" value="ECO:0007669"/>
    <property type="project" value="UniProtKB-KW"/>
</dbReference>
<dbReference type="Gene3D" id="3.40.50.150">
    <property type="entry name" value="Vaccinia Virus protein VP39"/>
    <property type="match status" value="1"/>
</dbReference>
<dbReference type="GO" id="GO:0008168">
    <property type="term" value="F:methyltransferase activity"/>
    <property type="evidence" value="ECO:0007669"/>
    <property type="project" value="UniProtKB-KW"/>
</dbReference>
<accession>A0A4P9VPL7</accession>
<name>A0A4P9VPL7_9GAMM</name>